<gene>
    <name evidence="1" type="ORF">HINF_LOCUS31450</name>
</gene>
<evidence type="ECO:0000313" key="2">
    <source>
        <dbReference type="Proteomes" id="UP001642409"/>
    </source>
</evidence>
<comment type="caution">
    <text evidence="1">The sequence shown here is derived from an EMBL/GenBank/DDBJ whole genome shotgun (WGS) entry which is preliminary data.</text>
</comment>
<protein>
    <submittedName>
        <fullName evidence="1">Hypothetical_protein</fullName>
    </submittedName>
</protein>
<sequence length="108" mass="12915">MQCQKRNVNLTKRLNLEVQNVKTNLNQKLKELANYCIAYTTMIIDQNLQELKEYQYEQINEEIVDLMISKHVQHDEFTLNHLEYSQKRLDIQQSSNQLLFEENASILL</sequence>
<keyword evidence="2" id="KW-1185">Reference proteome</keyword>
<reference evidence="1 2" key="1">
    <citation type="submission" date="2024-07" db="EMBL/GenBank/DDBJ databases">
        <authorList>
            <person name="Akdeniz Z."/>
        </authorList>
    </citation>
    <scope>NUCLEOTIDE SEQUENCE [LARGE SCALE GENOMIC DNA]</scope>
</reference>
<dbReference type="Proteomes" id="UP001642409">
    <property type="component" value="Unassembled WGS sequence"/>
</dbReference>
<proteinExistence type="predicted"/>
<organism evidence="1 2">
    <name type="scientific">Hexamita inflata</name>
    <dbReference type="NCBI Taxonomy" id="28002"/>
    <lineage>
        <taxon>Eukaryota</taxon>
        <taxon>Metamonada</taxon>
        <taxon>Diplomonadida</taxon>
        <taxon>Hexamitidae</taxon>
        <taxon>Hexamitinae</taxon>
        <taxon>Hexamita</taxon>
    </lineage>
</organism>
<accession>A0ABP1J026</accession>
<evidence type="ECO:0000313" key="1">
    <source>
        <dbReference type="EMBL" id="CAL6027696.1"/>
    </source>
</evidence>
<name>A0ABP1J026_9EUKA</name>
<dbReference type="EMBL" id="CAXDID020000105">
    <property type="protein sequence ID" value="CAL6027696.1"/>
    <property type="molecule type" value="Genomic_DNA"/>
</dbReference>